<dbReference type="EMBL" id="WPCR01000003">
    <property type="protein sequence ID" value="NHM13821.1"/>
    <property type="molecule type" value="Genomic_DNA"/>
</dbReference>
<evidence type="ECO:0000313" key="6">
    <source>
        <dbReference type="Proteomes" id="UP000671910"/>
    </source>
</evidence>
<gene>
    <name evidence="3" type="ORF">GMI68_03365</name>
    <name evidence="4" type="ORF">J7S26_04585</name>
</gene>
<dbReference type="PANTHER" id="PTHR43138">
    <property type="entry name" value="ACETYLTRANSFERASE, GNAT FAMILY"/>
    <property type="match status" value="1"/>
</dbReference>
<accession>A0A9E6MP67</accession>
<dbReference type="InterPro" id="IPR016181">
    <property type="entry name" value="Acyl_CoA_acyltransferase"/>
</dbReference>
<protein>
    <submittedName>
        <fullName evidence="4">GNAT family N-acetyltransferase</fullName>
    </submittedName>
</protein>
<dbReference type="Gene3D" id="3.40.630.30">
    <property type="match status" value="1"/>
</dbReference>
<dbReference type="KEGG" id="ebz:J7S26_04585"/>
<reference evidence="3 5" key="1">
    <citation type="submission" date="2019-11" db="EMBL/GenBank/DDBJ databases">
        <title>Eggerthellaceae novel genus isolated from the rectal contents of marmort.</title>
        <authorList>
            <person name="Zhang G."/>
        </authorList>
    </citation>
    <scope>NUCLEOTIDE SEQUENCE [LARGE SCALE GENOMIC DNA]</scope>
    <source>
        <strain evidence="5">zg-886</strain>
        <strain evidence="3">Zg-886</strain>
    </source>
</reference>
<evidence type="ECO:0000259" key="2">
    <source>
        <dbReference type="PROSITE" id="PS51186"/>
    </source>
</evidence>
<feature type="region of interest" description="Disordered" evidence="1">
    <location>
        <begin position="167"/>
        <end position="230"/>
    </location>
</feature>
<dbReference type="PANTHER" id="PTHR43138:SF1">
    <property type="entry name" value="N-ACETYLTRANSFERASE ACA1"/>
    <property type="match status" value="1"/>
</dbReference>
<dbReference type="AlphaFoldDB" id="A0A9E6MP67"/>
<organism evidence="4 6">
    <name type="scientific">Xiamenia xianingshaonis</name>
    <dbReference type="NCBI Taxonomy" id="2682776"/>
    <lineage>
        <taxon>Bacteria</taxon>
        <taxon>Bacillati</taxon>
        <taxon>Actinomycetota</taxon>
        <taxon>Coriobacteriia</taxon>
        <taxon>Eggerthellales</taxon>
        <taxon>Eggerthellaceae</taxon>
        <taxon>Xiamenia</taxon>
    </lineage>
</organism>
<proteinExistence type="predicted"/>
<evidence type="ECO:0000256" key="1">
    <source>
        <dbReference type="SAM" id="MobiDB-lite"/>
    </source>
</evidence>
<evidence type="ECO:0000313" key="3">
    <source>
        <dbReference type="EMBL" id="NHM13821.1"/>
    </source>
</evidence>
<keyword evidence="5" id="KW-1185">Reference proteome</keyword>
<feature type="compositionally biased region" description="Acidic residues" evidence="1">
    <location>
        <begin position="171"/>
        <end position="181"/>
    </location>
</feature>
<reference evidence="4" key="2">
    <citation type="submission" date="2021-04" db="EMBL/GenBank/DDBJ databases">
        <title>Novel species in family Eggerthellaceae.</title>
        <authorList>
            <person name="Zhang G."/>
        </authorList>
    </citation>
    <scope>NUCLEOTIDE SEQUENCE</scope>
    <source>
        <strain evidence="4">Zg-886</strain>
    </source>
</reference>
<dbReference type="InterPro" id="IPR000182">
    <property type="entry name" value="GNAT_dom"/>
</dbReference>
<dbReference type="SUPFAM" id="SSF55729">
    <property type="entry name" value="Acyl-CoA N-acyltransferases (Nat)"/>
    <property type="match status" value="1"/>
</dbReference>
<name>A0A9E6MP67_9ACTN</name>
<feature type="compositionally biased region" description="Basic residues" evidence="1">
    <location>
        <begin position="193"/>
        <end position="230"/>
    </location>
</feature>
<dbReference type="Pfam" id="PF00583">
    <property type="entry name" value="Acetyltransf_1"/>
    <property type="match status" value="1"/>
</dbReference>
<dbReference type="RefSeq" id="WP_166338881.1">
    <property type="nucleotide sequence ID" value="NZ_CP072829.1"/>
</dbReference>
<evidence type="ECO:0000313" key="5">
    <source>
        <dbReference type="Proteomes" id="UP000636394"/>
    </source>
</evidence>
<dbReference type="Proteomes" id="UP000671910">
    <property type="component" value="Chromosome"/>
</dbReference>
<dbReference type="Proteomes" id="UP000636394">
    <property type="component" value="Unassembled WGS sequence"/>
</dbReference>
<dbReference type="CDD" id="cd04301">
    <property type="entry name" value="NAT_SF"/>
    <property type="match status" value="1"/>
</dbReference>
<dbReference type="InterPro" id="IPR052742">
    <property type="entry name" value="Mito_N-acetyltransferase"/>
</dbReference>
<dbReference type="GO" id="GO:0016747">
    <property type="term" value="F:acyltransferase activity, transferring groups other than amino-acyl groups"/>
    <property type="evidence" value="ECO:0007669"/>
    <property type="project" value="InterPro"/>
</dbReference>
<evidence type="ECO:0000313" key="4">
    <source>
        <dbReference type="EMBL" id="QTU83681.1"/>
    </source>
</evidence>
<feature type="domain" description="N-acetyltransferase" evidence="2">
    <location>
        <begin position="3"/>
        <end position="162"/>
    </location>
</feature>
<sequence length="230" mass="25123">MALEFRPYAPQDVPAMMRMWNVVVEAGDAFPQIEPLNETTADAFFAEQAQTVVACVGDEVFGLYILHPNNVGRCAHVANASYVVSKASRGLGLGRALVEDSLAQARRLGFRGLQFNAVVESNEVALHLYDSLGFTRVGKIPHGFINGAGQLEDMYIYYWDLIDGPAPAPEASEEAPDEPCDEAAQPAPENRRKGEKKSKKKDKGKGKKKQKSQKKNSTGKKSAKKGAKKK</sequence>
<dbReference type="EMBL" id="CP072829">
    <property type="protein sequence ID" value="QTU83681.1"/>
    <property type="molecule type" value="Genomic_DNA"/>
</dbReference>
<dbReference type="PROSITE" id="PS51186">
    <property type="entry name" value="GNAT"/>
    <property type="match status" value="1"/>
</dbReference>